<name>A0A9N9USK0_9HYPO</name>
<evidence type="ECO:0000313" key="2">
    <source>
        <dbReference type="Proteomes" id="UP000754883"/>
    </source>
</evidence>
<protein>
    <submittedName>
        <fullName evidence="1">Uncharacterized protein</fullName>
    </submittedName>
</protein>
<dbReference type="EMBL" id="CABFNO020001546">
    <property type="protein sequence ID" value="CAG9997663.1"/>
    <property type="molecule type" value="Genomic_DNA"/>
</dbReference>
<organism evidence="1 2">
    <name type="scientific">Clonostachys byssicola</name>
    <dbReference type="NCBI Taxonomy" id="160290"/>
    <lineage>
        <taxon>Eukaryota</taxon>
        <taxon>Fungi</taxon>
        <taxon>Dikarya</taxon>
        <taxon>Ascomycota</taxon>
        <taxon>Pezizomycotina</taxon>
        <taxon>Sordariomycetes</taxon>
        <taxon>Hypocreomycetidae</taxon>
        <taxon>Hypocreales</taxon>
        <taxon>Bionectriaceae</taxon>
        <taxon>Clonostachys</taxon>
    </lineage>
</organism>
<dbReference type="Proteomes" id="UP000754883">
    <property type="component" value="Unassembled WGS sequence"/>
</dbReference>
<sequence>MVVAKQAALTRSSLQSLTPLLGNPRRGADSRALNLANGRGVLGLGLCLQALILLTVEVDREPLSNPKELVVHHPIPVIVERASNHEPGGVVSGTFQRVEGDALTPLEAAQVVEK</sequence>
<comment type="caution">
    <text evidence="1">The sequence shown here is derived from an EMBL/GenBank/DDBJ whole genome shotgun (WGS) entry which is preliminary data.</text>
</comment>
<keyword evidence="2" id="KW-1185">Reference proteome</keyword>
<reference evidence="1" key="1">
    <citation type="submission" date="2021-10" db="EMBL/GenBank/DDBJ databases">
        <authorList>
            <person name="Piombo E."/>
        </authorList>
    </citation>
    <scope>NUCLEOTIDE SEQUENCE</scope>
</reference>
<proteinExistence type="predicted"/>
<evidence type="ECO:0000313" key="1">
    <source>
        <dbReference type="EMBL" id="CAG9997663.1"/>
    </source>
</evidence>
<gene>
    <name evidence="1" type="ORF">CBYS24578_00003249</name>
</gene>
<dbReference type="AlphaFoldDB" id="A0A9N9USK0"/>
<accession>A0A9N9USK0</accession>